<name>A0A316TKX9_9ACTN</name>
<dbReference type="Pfam" id="PF18986">
    <property type="entry name" value="DUF5719"/>
    <property type="match status" value="1"/>
</dbReference>
<evidence type="ECO:0008006" key="5">
    <source>
        <dbReference type="Google" id="ProtNLM"/>
    </source>
</evidence>
<dbReference type="Proteomes" id="UP000245507">
    <property type="component" value="Unassembled WGS sequence"/>
</dbReference>
<comment type="caution">
    <text evidence="3">The sequence shown here is derived from an EMBL/GenBank/DDBJ whole genome shotgun (WGS) entry which is preliminary data.</text>
</comment>
<sequence>MSDEQTPTAGRRADRGAASAPGRRGVVRRRRLDALAALSLLLPVVAGAAFAVTRADDPAPAPDVPPTSSRLTDASLVCASAASRTAGPVRLSRVPGLEGGNVTVRVAGPDATPLREQGRVRVQPDQLTSVTTDGDVAVTGTDAAAPGLVAGRTGAARAAAECRAPTFDEWYVGIGAAARQASIIELVNPDEGPAVVEVVLYGRHGPEPIDEQDLRGIRVPGHEVVRLDLSRMAPRRGTLAAHVTVVRGRVTTTVRHTYDPLGSSAPRIDFLPAQAAPLTSNLLLGVPAEGSGVVHLFNPGADEARATVRVVSGSAVFTPAGLDDVVVPAGSVRQVELSRVLTEQAAKGALGLEVVSAEPLVASVRLLDDDLGLVAPSTTFDADEPVASVVPEGPKTLVLAGATRSGTVRVTAIDADGGRLLDEKRVEVGADRGHSLKLPDEAVLVVVESGNTAIAGTVMLTGDRLGVLRLRPAEVDADIPDVRPE</sequence>
<dbReference type="EMBL" id="QGDD01000001">
    <property type="protein sequence ID" value="PWN04448.1"/>
    <property type="molecule type" value="Genomic_DNA"/>
</dbReference>
<proteinExistence type="predicted"/>
<feature type="region of interest" description="Disordered" evidence="1">
    <location>
        <begin position="1"/>
        <end position="26"/>
    </location>
</feature>
<gene>
    <name evidence="3" type="ORF">DJ010_02080</name>
</gene>
<dbReference type="AlphaFoldDB" id="A0A316TKX9"/>
<accession>A0A316TKX9</accession>
<keyword evidence="2" id="KW-1133">Transmembrane helix</keyword>
<reference evidence="3 4" key="1">
    <citation type="submission" date="2018-05" db="EMBL/GenBank/DDBJ databases">
        <title>Nocardioides silvaticus genome.</title>
        <authorList>
            <person name="Li C."/>
            <person name="Wang G."/>
        </authorList>
    </citation>
    <scope>NUCLEOTIDE SEQUENCE [LARGE SCALE GENOMIC DNA]</scope>
    <source>
        <strain evidence="3 4">CCTCC AB 2018079</strain>
    </source>
</reference>
<dbReference type="OrthoDB" id="3729011at2"/>
<protein>
    <recommendedName>
        <fullName evidence="5">Secreted protein</fullName>
    </recommendedName>
</protein>
<evidence type="ECO:0000313" key="3">
    <source>
        <dbReference type="EMBL" id="PWN04448.1"/>
    </source>
</evidence>
<evidence type="ECO:0000256" key="2">
    <source>
        <dbReference type="SAM" id="Phobius"/>
    </source>
</evidence>
<keyword evidence="2" id="KW-0472">Membrane</keyword>
<evidence type="ECO:0000256" key="1">
    <source>
        <dbReference type="SAM" id="MobiDB-lite"/>
    </source>
</evidence>
<evidence type="ECO:0000313" key="4">
    <source>
        <dbReference type="Proteomes" id="UP000245507"/>
    </source>
</evidence>
<keyword evidence="2" id="KW-0812">Transmembrane</keyword>
<dbReference type="InterPro" id="IPR043777">
    <property type="entry name" value="DUF5719"/>
</dbReference>
<keyword evidence="4" id="KW-1185">Reference proteome</keyword>
<feature type="transmembrane region" description="Helical" evidence="2">
    <location>
        <begin position="32"/>
        <end position="52"/>
    </location>
</feature>
<organism evidence="3 4">
    <name type="scientific">Nocardioides silvaticus</name>
    <dbReference type="NCBI Taxonomy" id="2201891"/>
    <lineage>
        <taxon>Bacteria</taxon>
        <taxon>Bacillati</taxon>
        <taxon>Actinomycetota</taxon>
        <taxon>Actinomycetes</taxon>
        <taxon>Propionibacteriales</taxon>
        <taxon>Nocardioidaceae</taxon>
        <taxon>Nocardioides</taxon>
    </lineage>
</organism>
<dbReference type="RefSeq" id="WP_109691951.1">
    <property type="nucleotide sequence ID" value="NZ_QGDD01000001.1"/>
</dbReference>